<dbReference type="HOGENOM" id="CLU_069356_1_4_0"/>
<dbReference type="eggNOG" id="COG1309">
    <property type="taxonomic scope" value="Bacteria"/>
</dbReference>
<protein>
    <submittedName>
        <fullName evidence="4">Transcriptional regulator</fullName>
    </submittedName>
</protein>
<dbReference type="Pfam" id="PF00440">
    <property type="entry name" value="TetR_N"/>
    <property type="match status" value="1"/>
</dbReference>
<dbReference type="PANTHER" id="PTHR30055">
    <property type="entry name" value="HTH-TYPE TRANSCRIPTIONAL REGULATOR RUTR"/>
    <property type="match status" value="1"/>
</dbReference>
<reference evidence="4 5" key="1">
    <citation type="journal article" date="2012" name="Genome Biol. Evol.">
        <title>Genome Sequence of the Mesophilic Thermotogales Bacterium Mesotoga prima MesG1.Ag.4.2 Reveals the Largest Thermotogales Genome To Date.</title>
        <authorList>
            <person name="Zhaxybayeva O."/>
            <person name="Swithers K.S."/>
            <person name="Foght J."/>
            <person name="Green A.G."/>
            <person name="Bruce D."/>
            <person name="Detter C."/>
            <person name="Han S."/>
            <person name="Teshima H."/>
            <person name="Han J."/>
            <person name="Woyke T."/>
            <person name="Pitluck S."/>
            <person name="Nolan M."/>
            <person name="Ivanova N."/>
            <person name="Pati A."/>
            <person name="Land M.L."/>
            <person name="Dlutek M."/>
            <person name="Doolittle W.F."/>
            <person name="Noll K.M."/>
            <person name="Nesbo C.L."/>
        </authorList>
    </citation>
    <scope>NUCLEOTIDE SEQUENCE [LARGE SCALE GENOMIC DNA]</scope>
    <source>
        <strain evidence="5">mesG1.Ag.4.2</strain>
    </source>
</reference>
<organism evidence="4 5">
    <name type="scientific">Mesotoga prima MesG1.Ag.4.2</name>
    <dbReference type="NCBI Taxonomy" id="660470"/>
    <lineage>
        <taxon>Bacteria</taxon>
        <taxon>Thermotogati</taxon>
        <taxon>Thermotogota</taxon>
        <taxon>Thermotogae</taxon>
        <taxon>Kosmotogales</taxon>
        <taxon>Kosmotogaceae</taxon>
        <taxon>Mesotoga</taxon>
    </lineage>
</organism>
<proteinExistence type="predicted"/>
<dbReference type="EMBL" id="CP003532">
    <property type="protein sequence ID" value="AFK07868.1"/>
    <property type="molecule type" value="Genomic_DNA"/>
</dbReference>
<evidence type="ECO:0000313" key="4">
    <source>
        <dbReference type="EMBL" id="AFK07868.1"/>
    </source>
</evidence>
<feature type="DNA-binding region" description="H-T-H motif" evidence="2">
    <location>
        <begin position="30"/>
        <end position="49"/>
    </location>
</feature>
<evidence type="ECO:0000313" key="5">
    <source>
        <dbReference type="Proteomes" id="UP000002881"/>
    </source>
</evidence>
<sequence>MKSNDANDARERIIDASIELFSKRGFHATTTSEIAEAAGVTKGLIYYYFKSKEEILSHVVNSLLEDATSITMDFVQEGIIQMIKDGELDIEYERMKFSNEESAIVFVNRLLEYYERILDYLLENRLLLRVLMFESLKDSKHHNDLFRLLDLSRDVDSNPILKLISEADHDFTYSLDMELFKFFFSVMPLVTFAAYYDDLKERSMMSGDELRNSFLQSFREVLSSLKSGNEISLKTKRSNDTG</sequence>
<accession>I2F7G5</accession>
<dbReference type="InterPro" id="IPR001647">
    <property type="entry name" value="HTH_TetR"/>
</dbReference>
<dbReference type="InterPro" id="IPR050109">
    <property type="entry name" value="HTH-type_TetR-like_transc_reg"/>
</dbReference>
<evidence type="ECO:0000256" key="2">
    <source>
        <dbReference type="PROSITE-ProRule" id="PRU00335"/>
    </source>
</evidence>
<dbReference type="Gene3D" id="1.10.357.10">
    <property type="entry name" value="Tetracycline Repressor, domain 2"/>
    <property type="match status" value="1"/>
</dbReference>
<dbReference type="InterPro" id="IPR009057">
    <property type="entry name" value="Homeodomain-like_sf"/>
</dbReference>
<dbReference type="GO" id="GO:0000976">
    <property type="term" value="F:transcription cis-regulatory region binding"/>
    <property type="evidence" value="ECO:0007669"/>
    <property type="project" value="TreeGrafter"/>
</dbReference>
<name>I2F7G5_9BACT</name>
<dbReference type="PROSITE" id="PS50977">
    <property type="entry name" value="HTH_TETR_2"/>
    <property type="match status" value="1"/>
</dbReference>
<evidence type="ECO:0000259" key="3">
    <source>
        <dbReference type="PROSITE" id="PS50977"/>
    </source>
</evidence>
<dbReference type="KEGG" id="mpg:Theba_2238"/>
<feature type="domain" description="HTH tetR-type" evidence="3">
    <location>
        <begin position="7"/>
        <end position="67"/>
    </location>
</feature>
<dbReference type="PRINTS" id="PR00455">
    <property type="entry name" value="HTHTETR"/>
</dbReference>
<dbReference type="SUPFAM" id="SSF46689">
    <property type="entry name" value="Homeodomain-like"/>
    <property type="match status" value="1"/>
</dbReference>
<dbReference type="GO" id="GO:0003700">
    <property type="term" value="F:DNA-binding transcription factor activity"/>
    <property type="evidence" value="ECO:0007669"/>
    <property type="project" value="TreeGrafter"/>
</dbReference>
<dbReference type="AlphaFoldDB" id="I2F7G5"/>
<dbReference type="RefSeq" id="WP_014731627.1">
    <property type="nucleotide sequence ID" value="NC_017934.1"/>
</dbReference>
<keyword evidence="5" id="KW-1185">Reference proteome</keyword>
<dbReference type="Proteomes" id="UP000002881">
    <property type="component" value="Chromosome"/>
</dbReference>
<dbReference type="GeneID" id="87107971"/>
<dbReference type="PANTHER" id="PTHR30055:SF211">
    <property type="entry name" value="TRANSCRIPTIONAL REGULATOR, TETR FAMILY"/>
    <property type="match status" value="1"/>
</dbReference>
<gene>
    <name evidence="4" type="ORF">Theba_2238</name>
</gene>
<dbReference type="PROSITE" id="PS01081">
    <property type="entry name" value="HTH_TETR_1"/>
    <property type="match status" value="1"/>
</dbReference>
<evidence type="ECO:0000256" key="1">
    <source>
        <dbReference type="ARBA" id="ARBA00023125"/>
    </source>
</evidence>
<dbReference type="InterPro" id="IPR023772">
    <property type="entry name" value="DNA-bd_HTH_TetR-type_CS"/>
</dbReference>
<keyword evidence="1 2" id="KW-0238">DNA-binding</keyword>